<evidence type="ECO:0000259" key="1">
    <source>
        <dbReference type="Pfam" id="PF18050"/>
    </source>
</evidence>
<sequence>MYKTDRKKTVVLLFAFILTAVFSITTVHARKSEAPRYTIQITLDDVVAIGTLDNTPTTRDFIAQLPLTVKLDDYSATEKITYLPNKLTTQGTPAGITPNIGDITYYAPWGNIAIFYQNFSYSHGLIKLGEITHGLEHFHYRGSRQATIELVDKN</sequence>
<dbReference type="InterPro" id="IPR041183">
    <property type="entry name" value="Cyclophilin-like"/>
</dbReference>
<name>A0ABS1IPD5_9GAMM</name>
<evidence type="ECO:0000313" key="3">
    <source>
        <dbReference type="Proteomes" id="UP001296921"/>
    </source>
</evidence>
<dbReference type="Proteomes" id="UP001296921">
    <property type="component" value="Unassembled WGS sequence"/>
</dbReference>
<organism evidence="2 3">
    <name type="scientific">Limnobaculum allomyrinae</name>
    <dbReference type="NCBI Taxonomy" id="2791986"/>
    <lineage>
        <taxon>Bacteria</taxon>
        <taxon>Pseudomonadati</taxon>
        <taxon>Pseudomonadota</taxon>
        <taxon>Gammaproteobacteria</taxon>
        <taxon>Enterobacterales</taxon>
        <taxon>Budviciaceae</taxon>
        <taxon>Limnobaculum</taxon>
    </lineage>
</organism>
<proteinExistence type="predicted"/>
<comment type="caution">
    <text evidence="2">The sequence shown here is derived from an EMBL/GenBank/DDBJ whole genome shotgun (WGS) entry which is preliminary data.</text>
</comment>
<gene>
    <name evidence="2" type="ORF">I2494_07225</name>
</gene>
<protein>
    <submittedName>
        <fullName evidence="2">Cyclophilin</fullName>
    </submittedName>
</protein>
<keyword evidence="3" id="KW-1185">Reference proteome</keyword>
<dbReference type="EMBL" id="JADRCR010000002">
    <property type="protein sequence ID" value="MBK5143509.1"/>
    <property type="molecule type" value="Genomic_DNA"/>
</dbReference>
<evidence type="ECO:0000313" key="2">
    <source>
        <dbReference type="EMBL" id="MBK5143509.1"/>
    </source>
</evidence>
<dbReference type="Pfam" id="PF18050">
    <property type="entry name" value="Cyclophil_like2"/>
    <property type="match status" value="1"/>
</dbReference>
<accession>A0ABS1IPD5</accession>
<reference evidence="2 3" key="1">
    <citation type="submission" date="2020-11" db="EMBL/GenBank/DDBJ databases">
        <title>Insectihabitans protaetiae gen. nov. sp. nov. and Insectihabitans allomyrinae sp. nov., isolated from larvae of Protaetia brevitarsis seulensis and Allomyrina dichotoma, respectively.</title>
        <authorList>
            <person name="Lee S.D."/>
            <person name="Byeon Y.-S."/>
            <person name="Kim S.-M."/>
            <person name="Yang H.L."/>
            <person name="Kim I.S."/>
        </authorList>
    </citation>
    <scope>NUCLEOTIDE SEQUENCE [LARGE SCALE GENOMIC DNA]</scope>
    <source>
        <strain evidence="2 3">BWR-B9</strain>
    </source>
</reference>
<feature type="domain" description="Cyclophilin-like" evidence="1">
    <location>
        <begin position="41"/>
        <end position="149"/>
    </location>
</feature>
<dbReference type="RefSeq" id="WP_218466399.1">
    <property type="nucleotide sequence ID" value="NZ_JADRCR010000002.1"/>
</dbReference>